<dbReference type="AlphaFoldDB" id="A0A1D6HC16"/>
<dbReference type="InParanoid" id="A0A1D6HC16"/>
<organism evidence="1">
    <name type="scientific">Zea mays</name>
    <name type="common">Maize</name>
    <dbReference type="NCBI Taxonomy" id="4577"/>
    <lineage>
        <taxon>Eukaryota</taxon>
        <taxon>Viridiplantae</taxon>
        <taxon>Streptophyta</taxon>
        <taxon>Embryophyta</taxon>
        <taxon>Tracheophyta</taxon>
        <taxon>Spermatophyta</taxon>
        <taxon>Magnoliopsida</taxon>
        <taxon>Liliopsida</taxon>
        <taxon>Poales</taxon>
        <taxon>Poaceae</taxon>
        <taxon>PACMAD clade</taxon>
        <taxon>Panicoideae</taxon>
        <taxon>Andropogonodae</taxon>
        <taxon>Andropogoneae</taxon>
        <taxon>Tripsacinae</taxon>
        <taxon>Zea</taxon>
    </lineage>
</organism>
<name>A0A1D6HC16_MAIZE</name>
<protein>
    <submittedName>
        <fullName evidence="1">Uncharacterized protein</fullName>
    </submittedName>
</protein>
<proteinExistence type="predicted"/>
<evidence type="ECO:0000313" key="1">
    <source>
        <dbReference type="EMBL" id="AQK72242.1"/>
    </source>
</evidence>
<gene>
    <name evidence="1" type="ORF">ZEAMMB73_Zm00001d017074</name>
</gene>
<reference evidence="1" key="1">
    <citation type="submission" date="2015-12" db="EMBL/GenBank/DDBJ databases">
        <title>Update maize B73 reference genome by single molecule sequencing technologies.</title>
        <authorList>
            <consortium name="Maize Genome Sequencing Project"/>
            <person name="Ware D."/>
        </authorList>
    </citation>
    <scope>NUCLEOTIDE SEQUENCE</scope>
    <source>
        <tissue evidence="1">Seedling</tissue>
    </source>
</reference>
<dbReference type="EMBL" id="CM000781">
    <property type="protein sequence ID" value="AQK72242.1"/>
    <property type="molecule type" value="Genomic_DNA"/>
</dbReference>
<accession>A0A1D6HC16</accession>
<sequence>MGINYPSYLDEANRVLRPSFALCVLSLYLSSTHLGHRCVRYAPHAGLWYLSIVGRSQMLYFLPCFGIPRSGSFDLDDLIGIFVWGD</sequence>